<dbReference type="Proteomes" id="UP000095283">
    <property type="component" value="Unplaced"/>
</dbReference>
<accession>A0A1I7X434</accession>
<keyword evidence="1" id="KW-1185">Reference proteome</keyword>
<proteinExistence type="predicted"/>
<organism evidence="1 2">
    <name type="scientific">Heterorhabditis bacteriophora</name>
    <name type="common">Entomopathogenic nematode worm</name>
    <dbReference type="NCBI Taxonomy" id="37862"/>
    <lineage>
        <taxon>Eukaryota</taxon>
        <taxon>Metazoa</taxon>
        <taxon>Ecdysozoa</taxon>
        <taxon>Nematoda</taxon>
        <taxon>Chromadorea</taxon>
        <taxon>Rhabditida</taxon>
        <taxon>Rhabditina</taxon>
        <taxon>Rhabditomorpha</taxon>
        <taxon>Strongyloidea</taxon>
        <taxon>Heterorhabditidae</taxon>
        <taxon>Heterorhabditis</taxon>
    </lineage>
</organism>
<name>A0A1I7X434_HETBA</name>
<sequence>MYRKVGDWLRILRILNAGGAGNASEDTLRMEAYSKVGDYYADRQKW</sequence>
<dbReference type="AlphaFoldDB" id="A0A1I7X434"/>
<dbReference type="WBParaSite" id="Hba_12181">
    <property type="protein sequence ID" value="Hba_12181"/>
    <property type="gene ID" value="Hba_12181"/>
</dbReference>
<evidence type="ECO:0000313" key="2">
    <source>
        <dbReference type="WBParaSite" id="Hba_12181"/>
    </source>
</evidence>
<protein>
    <submittedName>
        <fullName evidence="2">SusD_RagB domain-containing protein</fullName>
    </submittedName>
</protein>
<reference evidence="2" key="1">
    <citation type="submission" date="2016-11" db="UniProtKB">
        <authorList>
            <consortium name="WormBaseParasite"/>
        </authorList>
    </citation>
    <scope>IDENTIFICATION</scope>
</reference>
<evidence type="ECO:0000313" key="1">
    <source>
        <dbReference type="Proteomes" id="UP000095283"/>
    </source>
</evidence>